<dbReference type="Proteomes" id="UP000317369">
    <property type="component" value="Chromosome"/>
</dbReference>
<dbReference type="Gene3D" id="3.40.50.10610">
    <property type="entry name" value="ABC-type transport auxiliary lipoprotein component"/>
    <property type="match status" value="1"/>
</dbReference>
<accession>A0A517YX25</accession>
<name>A0A517YX25_9BACT</name>
<organism evidence="1 2">
    <name type="scientific">Poriferisphaera corsica</name>
    <dbReference type="NCBI Taxonomy" id="2528020"/>
    <lineage>
        <taxon>Bacteria</taxon>
        <taxon>Pseudomonadati</taxon>
        <taxon>Planctomycetota</taxon>
        <taxon>Phycisphaerae</taxon>
        <taxon>Phycisphaerales</taxon>
        <taxon>Phycisphaeraceae</taxon>
        <taxon>Poriferisphaera</taxon>
    </lineage>
</organism>
<dbReference type="EMBL" id="CP036425">
    <property type="protein sequence ID" value="QDU34770.1"/>
    <property type="molecule type" value="Genomic_DNA"/>
</dbReference>
<evidence type="ECO:0000313" key="1">
    <source>
        <dbReference type="EMBL" id="QDU34770.1"/>
    </source>
</evidence>
<dbReference type="KEGG" id="pcor:KS4_28450"/>
<evidence type="ECO:0000313" key="2">
    <source>
        <dbReference type="Proteomes" id="UP000317369"/>
    </source>
</evidence>
<keyword evidence="2" id="KW-1185">Reference proteome</keyword>
<gene>
    <name evidence="1" type="ORF">KS4_28450</name>
</gene>
<dbReference type="AlphaFoldDB" id="A0A517YX25"/>
<protein>
    <submittedName>
        <fullName evidence="1">Uncharacterized protein</fullName>
    </submittedName>
</protein>
<sequence>MLGLMLVVLGGMGVASGCAGFAFVADFIQGGKVKAAYVLPTDKTLVMVDDPMGAVPNSQILRTITTNIEHYMQREMIDPVIEKNKKIEDPEKLESYVTLIPSDKIYGLEDEVGEDFAKMPINRIGKRLDADQVVYVSIKSFTIHYAGNVYRPNATVEVKVIDSKTGKRLFPEAKKIVDRTMTPPGYMLKVELPYQGVNFDGPSIELQLRRELAEQIGKQVAEVFYDHRQPQPGDSLPG</sequence>
<reference evidence="1 2" key="1">
    <citation type="submission" date="2019-02" db="EMBL/GenBank/DDBJ databases">
        <title>Deep-cultivation of Planctomycetes and their phenomic and genomic characterization uncovers novel biology.</title>
        <authorList>
            <person name="Wiegand S."/>
            <person name="Jogler M."/>
            <person name="Boedeker C."/>
            <person name="Pinto D."/>
            <person name="Vollmers J."/>
            <person name="Rivas-Marin E."/>
            <person name="Kohn T."/>
            <person name="Peeters S.H."/>
            <person name="Heuer A."/>
            <person name="Rast P."/>
            <person name="Oberbeckmann S."/>
            <person name="Bunk B."/>
            <person name="Jeske O."/>
            <person name="Meyerdierks A."/>
            <person name="Storesund J.E."/>
            <person name="Kallscheuer N."/>
            <person name="Luecker S."/>
            <person name="Lage O.M."/>
            <person name="Pohl T."/>
            <person name="Merkel B.J."/>
            <person name="Hornburger P."/>
            <person name="Mueller R.-W."/>
            <person name="Bruemmer F."/>
            <person name="Labrenz M."/>
            <person name="Spormann A.M."/>
            <person name="Op den Camp H."/>
            <person name="Overmann J."/>
            <person name="Amann R."/>
            <person name="Jetten M.S.M."/>
            <person name="Mascher T."/>
            <person name="Medema M.H."/>
            <person name="Devos D.P."/>
            <person name="Kaster A.-K."/>
            <person name="Ovreas L."/>
            <person name="Rohde M."/>
            <person name="Galperin M.Y."/>
            <person name="Jogler C."/>
        </authorList>
    </citation>
    <scope>NUCLEOTIDE SEQUENCE [LARGE SCALE GENOMIC DNA]</scope>
    <source>
        <strain evidence="1 2">KS4</strain>
    </source>
</reference>
<proteinExistence type="predicted"/>